<keyword evidence="2" id="KW-1185">Reference proteome</keyword>
<name>A0A482MSV1_9CAUD</name>
<protein>
    <submittedName>
        <fullName evidence="1">Uncharacterized protein</fullName>
    </submittedName>
</protein>
<reference evidence="1 2" key="1">
    <citation type="submission" date="2019-01" db="EMBL/GenBank/DDBJ databases">
        <title>Still something new to discover - new insights into E. coli phage diversity and taxonomy.</title>
        <authorList>
            <person name="Korf I.H.E."/>
            <person name="Adriaennsens E."/>
            <person name="Dreiseikelmann B."/>
            <person name="Kropinski A."/>
            <person name="Nimtz M."/>
            <person name="Meier-Kolthoff J.P."/>
            <person name="Rohde M."/>
            <person name="van Raaij M."/>
            <person name="Wittmann J."/>
        </authorList>
    </citation>
    <scope>NUCLEOTIDE SEQUENCE [LARGE SCALE GENOMIC DNA]</scope>
</reference>
<accession>A0A482MSV1</accession>
<dbReference type="Proteomes" id="UP000307461">
    <property type="component" value="Segment"/>
</dbReference>
<organism evidence="1 2">
    <name type="scientific">Escherichia phage PTXU04</name>
    <dbReference type="NCBI Taxonomy" id="2508206"/>
    <lineage>
        <taxon>Viruses</taxon>
        <taxon>Duplodnaviria</taxon>
        <taxon>Heunggongvirae</taxon>
        <taxon>Uroviricota</taxon>
        <taxon>Caudoviricetes</taxon>
        <taxon>Xuquatrovirus</taxon>
        <taxon>Xuquatrovirus PTXU04</taxon>
    </lineage>
</organism>
<evidence type="ECO:0000313" key="2">
    <source>
        <dbReference type="Proteomes" id="UP000307461"/>
    </source>
</evidence>
<sequence>MSQAEKKLFDHSAMKMQREYKGLLYRNNSGALPDRNGTLVRFGLGNDSKQLNEVWKSPDSIGGTPITITPDMVGRTFLVLTGFEFKKPGWHMTPGDKRAKAQHACILDWRQAGGIAGFVTDVTHIDYYIQEFKNGK</sequence>
<gene>
    <name evidence="1" type="ORF">PTXU04_00042</name>
</gene>
<dbReference type="EMBL" id="MK373772">
    <property type="protein sequence ID" value="QBQ76656.1"/>
    <property type="molecule type" value="Genomic_DNA"/>
</dbReference>
<evidence type="ECO:0000313" key="1">
    <source>
        <dbReference type="EMBL" id="QBQ76656.1"/>
    </source>
</evidence>
<proteinExistence type="predicted"/>